<keyword evidence="5" id="KW-1185">Reference proteome</keyword>
<evidence type="ECO:0000259" key="3">
    <source>
        <dbReference type="Pfam" id="PF13387"/>
    </source>
</evidence>
<keyword evidence="2" id="KW-1133">Transmembrane helix</keyword>
<comment type="caution">
    <text evidence="4">The sequence shown here is derived from an EMBL/GenBank/DDBJ whole genome shotgun (WGS) entry which is preliminary data.</text>
</comment>
<evidence type="ECO:0000256" key="1">
    <source>
        <dbReference type="SAM" id="MobiDB-lite"/>
    </source>
</evidence>
<organism evidence="4 5">
    <name type="scientific">Noviluteimonas gilva</name>
    <dbReference type="NCBI Taxonomy" id="2682097"/>
    <lineage>
        <taxon>Bacteria</taxon>
        <taxon>Pseudomonadati</taxon>
        <taxon>Pseudomonadota</taxon>
        <taxon>Gammaproteobacteria</taxon>
        <taxon>Lysobacterales</taxon>
        <taxon>Lysobacteraceae</taxon>
        <taxon>Noviluteimonas</taxon>
    </lineage>
</organism>
<name>A0A7C9MNY7_9GAMM</name>
<accession>A0A7C9MNY7</accession>
<keyword evidence="2" id="KW-0472">Membrane</keyword>
<evidence type="ECO:0000313" key="4">
    <source>
        <dbReference type="EMBL" id="MUV15747.1"/>
    </source>
</evidence>
<sequence>MERPNAKRLSSRFAPLRWMTHLLLAGCVLWAFLGIGYAPVGVASLQWIVATAFLLFSGWALWKARWRWPAWIAIALVVAAIGSRWLIHPSHDREWPPEVAVMPRVQIDGDRVRISGYRNFTYRSTDDFDVRYEEREVRLSDLTSLDFFVSYWWPGPVAHTFVSFNFDNGDPIAVSIETRPEVGEGFDPIASMFRRFELIYVVGAERDIVGVRTNHRHEDVFLYRTNTSPEAARRLFLVYAERINELADKPEFYHLLSNSCTINIVRYANRAGRTGPLDYRHVLNGYSDRYLYRTGFLDTSIPFATLRAQSHINEKAQAAGDAPDFSQRIREGLPIPPGR</sequence>
<feature type="transmembrane region" description="Helical" evidence="2">
    <location>
        <begin position="44"/>
        <end position="62"/>
    </location>
</feature>
<protein>
    <submittedName>
        <fullName evidence="4">DUF4105 domain-containing protein</fullName>
    </submittedName>
</protein>
<dbReference type="InterPro" id="IPR025178">
    <property type="entry name" value="Lnb_N"/>
</dbReference>
<evidence type="ECO:0000256" key="2">
    <source>
        <dbReference type="SAM" id="Phobius"/>
    </source>
</evidence>
<dbReference type="RefSeq" id="WP_156643333.1">
    <property type="nucleotide sequence ID" value="NZ_WOXT01000006.1"/>
</dbReference>
<dbReference type="Pfam" id="PF13387">
    <property type="entry name" value="Lnb_N"/>
    <property type="match status" value="1"/>
</dbReference>
<evidence type="ECO:0000313" key="5">
    <source>
        <dbReference type="Proteomes" id="UP000479692"/>
    </source>
</evidence>
<feature type="region of interest" description="Disordered" evidence="1">
    <location>
        <begin position="317"/>
        <end position="339"/>
    </location>
</feature>
<dbReference type="AlphaFoldDB" id="A0A7C9MNY7"/>
<feature type="domain" description="Lnb N-terminal periplasmic" evidence="3">
    <location>
        <begin position="131"/>
        <end position="284"/>
    </location>
</feature>
<dbReference type="InterPro" id="IPR037185">
    <property type="entry name" value="EmrE-like"/>
</dbReference>
<proteinExistence type="predicted"/>
<reference evidence="4 5" key="1">
    <citation type="submission" date="2019-12" db="EMBL/GenBank/DDBJ databases">
        <authorList>
            <person name="Xu J."/>
        </authorList>
    </citation>
    <scope>NUCLEOTIDE SEQUENCE [LARGE SCALE GENOMIC DNA]</scope>
    <source>
        <strain evidence="4 5">HX-5-24</strain>
    </source>
</reference>
<feature type="transmembrane region" description="Helical" evidence="2">
    <location>
        <begin position="69"/>
        <end position="87"/>
    </location>
</feature>
<dbReference type="SUPFAM" id="SSF103481">
    <property type="entry name" value="Multidrug resistance efflux transporter EmrE"/>
    <property type="match status" value="1"/>
</dbReference>
<dbReference type="EMBL" id="WOXT01000006">
    <property type="protein sequence ID" value="MUV15747.1"/>
    <property type="molecule type" value="Genomic_DNA"/>
</dbReference>
<keyword evidence="2" id="KW-0812">Transmembrane</keyword>
<gene>
    <name evidence="4" type="ORF">GN331_16210</name>
</gene>
<feature type="transmembrane region" description="Helical" evidence="2">
    <location>
        <begin position="21"/>
        <end position="38"/>
    </location>
</feature>
<dbReference type="Proteomes" id="UP000479692">
    <property type="component" value="Unassembled WGS sequence"/>
</dbReference>